<comment type="caution">
    <text evidence="2">The sequence shown here is derived from an EMBL/GenBank/DDBJ whole genome shotgun (WGS) entry which is preliminary data.</text>
</comment>
<keyword evidence="1" id="KW-1133">Transmembrane helix</keyword>
<dbReference type="Proteomes" id="UP001597419">
    <property type="component" value="Unassembled WGS sequence"/>
</dbReference>
<evidence type="ECO:0000313" key="3">
    <source>
        <dbReference type="Proteomes" id="UP001597419"/>
    </source>
</evidence>
<feature type="transmembrane region" description="Helical" evidence="1">
    <location>
        <begin position="7"/>
        <end position="26"/>
    </location>
</feature>
<accession>A0ABW5GMD0</accession>
<protein>
    <recommendedName>
        <fullName evidence="4">Glycosyltransferase RgtA/B/C/D-like domain-containing protein</fullName>
    </recommendedName>
</protein>
<feature type="transmembrane region" description="Helical" evidence="1">
    <location>
        <begin position="373"/>
        <end position="394"/>
    </location>
</feature>
<keyword evidence="3" id="KW-1185">Reference proteome</keyword>
<feature type="transmembrane region" description="Helical" evidence="1">
    <location>
        <begin position="438"/>
        <end position="455"/>
    </location>
</feature>
<feature type="transmembrane region" description="Helical" evidence="1">
    <location>
        <begin position="175"/>
        <end position="192"/>
    </location>
</feature>
<feature type="transmembrane region" description="Helical" evidence="1">
    <location>
        <begin position="154"/>
        <end position="170"/>
    </location>
</feature>
<dbReference type="EMBL" id="JBHUKU010000014">
    <property type="protein sequence ID" value="MFD2461959.1"/>
    <property type="molecule type" value="Genomic_DNA"/>
</dbReference>
<evidence type="ECO:0008006" key="4">
    <source>
        <dbReference type="Google" id="ProtNLM"/>
    </source>
</evidence>
<evidence type="ECO:0000313" key="2">
    <source>
        <dbReference type="EMBL" id="MFD2461959.1"/>
    </source>
</evidence>
<feature type="transmembrane region" description="Helical" evidence="1">
    <location>
        <begin position="406"/>
        <end position="426"/>
    </location>
</feature>
<reference evidence="3" key="1">
    <citation type="journal article" date="2019" name="Int. J. Syst. Evol. Microbiol.">
        <title>The Global Catalogue of Microorganisms (GCM) 10K type strain sequencing project: providing services to taxonomists for standard genome sequencing and annotation.</title>
        <authorList>
            <consortium name="The Broad Institute Genomics Platform"/>
            <consortium name="The Broad Institute Genome Sequencing Center for Infectious Disease"/>
            <person name="Wu L."/>
            <person name="Ma J."/>
        </authorList>
    </citation>
    <scope>NUCLEOTIDE SEQUENCE [LARGE SCALE GENOMIC DNA]</scope>
    <source>
        <strain evidence="3">CGMCC 4.7643</strain>
    </source>
</reference>
<keyword evidence="1" id="KW-0472">Membrane</keyword>
<keyword evidence="1" id="KW-0812">Transmembrane</keyword>
<dbReference type="RefSeq" id="WP_345391155.1">
    <property type="nucleotide sequence ID" value="NZ_BAABHG010000004.1"/>
</dbReference>
<gene>
    <name evidence="2" type="ORF">ACFSYJ_25350</name>
</gene>
<feature type="transmembrane region" description="Helical" evidence="1">
    <location>
        <begin position="127"/>
        <end position="148"/>
    </location>
</feature>
<organism evidence="2 3">
    <name type="scientific">Amycolatopsis samaneae</name>
    <dbReference type="NCBI Taxonomy" id="664691"/>
    <lineage>
        <taxon>Bacteria</taxon>
        <taxon>Bacillati</taxon>
        <taxon>Actinomycetota</taxon>
        <taxon>Actinomycetes</taxon>
        <taxon>Pseudonocardiales</taxon>
        <taxon>Pseudonocardiaceae</taxon>
        <taxon>Amycolatopsis</taxon>
    </lineage>
</organism>
<feature type="transmembrane region" description="Helical" evidence="1">
    <location>
        <begin position="95"/>
        <end position="120"/>
    </location>
</feature>
<evidence type="ECO:0000256" key="1">
    <source>
        <dbReference type="SAM" id="Phobius"/>
    </source>
</evidence>
<name>A0ABW5GMD0_9PSEU</name>
<proteinExistence type="predicted"/>
<sequence length="479" mass="51402">MVWRELRLGLGVLITSAGVLLVRFLVPRPVGMADNGDGWRLLCQLGAKEADRPAEKFVRFAYHSAPACDSAYISSQAWLDKFASALGRLFGLPSVLNLVVLGVLCCVLFALGVTAIVLGLRLSTRDRIIATVLLLLVVADSAFFGYVASVLSEGAAFAGIVLLCGGLLLMNRPGAWRYTGAVVTVLGAMIGINAKTQTLLLLPFFVLALAFVRAPGSRGLARWALPVAVLAVVGTGTALKQGTGDPANAEYREANMYHVVFDSIVDGRHDAAADLAELGLPPEFAKYAGSTWWSANSATKDPSYGRYRDRISRRNVAHFYLTHPLRTVEILHRSAQEVLTARVPNLGSFGEGSGQAPLAKEYRVPVLSGVTGFLAPLGLFFLLPLWLVILWLGVRAFRRRSGRREIGVVTLMLLLFACGQFLASGLGEGIEGVKHQQLTLFPTLLAAVFAGIGLLPRRTGEETLPEPEVAAKSVPGRTT</sequence>